<dbReference type="GO" id="GO:0003700">
    <property type="term" value="F:DNA-binding transcription factor activity"/>
    <property type="evidence" value="ECO:0007669"/>
    <property type="project" value="InterPro"/>
</dbReference>
<evidence type="ECO:0000256" key="1">
    <source>
        <dbReference type="ARBA" id="ARBA00004786"/>
    </source>
</evidence>
<feature type="active site" evidence="6">
    <location>
        <position position="786"/>
    </location>
</feature>
<evidence type="ECO:0000259" key="9">
    <source>
        <dbReference type="Pfam" id="PF01619"/>
    </source>
</evidence>
<dbReference type="AlphaFoldDB" id="A0A839HU49"/>
<dbReference type="SUPFAM" id="SSF53720">
    <property type="entry name" value="ALDH-like"/>
    <property type="match status" value="1"/>
</dbReference>
<comment type="catalytic activity">
    <reaction evidence="5">
        <text>L-proline + a quinone = (S)-1-pyrroline-5-carboxylate + a quinol + H(+)</text>
        <dbReference type="Rhea" id="RHEA:23784"/>
        <dbReference type="ChEBI" id="CHEBI:15378"/>
        <dbReference type="ChEBI" id="CHEBI:17388"/>
        <dbReference type="ChEBI" id="CHEBI:24646"/>
        <dbReference type="ChEBI" id="CHEBI:60039"/>
        <dbReference type="ChEBI" id="CHEBI:132124"/>
        <dbReference type="EC" id="1.5.5.2"/>
    </reaction>
</comment>
<evidence type="ECO:0000256" key="5">
    <source>
        <dbReference type="PIRNR" id="PIRNR000197"/>
    </source>
</evidence>
<evidence type="ECO:0000256" key="2">
    <source>
        <dbReference type="ARBA" id="ARBA00023002"/>
    </source>
</evidence>
<comment type="similarity">
    <text evidence="5">In the C-terminal section; belongs to the aldehyde dehydrogenase family.</text>
</comment>
<comment type="catalytic activity">
    <reaction evidence="4 5">
        <text>L-glutamate 5-semialdehyde + NAD(+) + H2O = L-glutamate + NADH + 2 H(+)</text>
        <dbReference type="Rhea" id="RHEA:30235"/>
        <dbReference type="ChEBI" id="CHEBI:15377"/>
        <dbReference type="ChEBI" id="CHEBI:15378"/>
        <dbReference type="ChEBI" id="CHEBI:29985"/>
        <dbReference type="ChEBI" id="CHEBI:57540"/>
        <dbReference type="ChEBI" id="CHEBI:57945"/>
        <dbReference type="ChEBI" id="CHEBI:58066"/>
        <dbReference type="EC" id="1.2.1.88"/>
    </reaction>
</comment>
<accession>A0A839HU49</accession>
<dbReference type="Gene3D" id="3.40.605.10">
    <property type="entry name" value="Aldehyde Dehydrogenase, Chain A, domain 1"/>
    <property type="match status" value="1"/>
</dbReference>
<dbReference type="PANTHER" id="PTHR42862:SF1">
    <property type="entry name" value="DELTA-1-PYRROLINE-5-CARBOXYLATE DEHYDROGENASE 2, ISOFORM A-RELATED"/>
    <property type="match status" value="1"/>
</dbReference>
<dbReference type="SUPFAM" id="SSF81935">
    <property type="entry name" value="N-terminal domain of bifunctional PutA protein"/>
    <property type="match status" value="1"/>
</dbReference>
<dbReference type="Gene3D" id="3.20.20.220">
    <property type="match status" value="1"/>
</dbReference>
<evidence type="ECO:0000259" key="8">
    <source>
        <dbReference type="Pfam" id="PF00171"/>
    </source>
</evidence>
<feature type="domain" description="Proline dehydrogenase" evidence="9">
    <location>
        <begin position="190"/>
        <end position="484"/>
    </location>
</feature>
<dbReference type="PIRSF" id="PIRSF000197">
    <property type="entry name" value="Bifunct_PutA"/>
    <property type="match status" value="1"/>
</dbReference>
<dbReference type="GO" id="GO:0003677">
    <property type="term" value="F:DNA binding"/>
    <property type="evidence" value="ECO:0007669"/>
    <property type="project" value="UniProtKB-KW"/>
</dbReference>
<dbReference type="Pfam" id="PF01619">
    <property type="entry name" value="Pro_dh"/>
    <property type="match status" value="1"/>
</dbReference>
<evidence type="ECO:0000256" key="6">
    <source>
        <dbReference type="PIRSR" id="PIRSR000197-1"/>
    </source>
</evidence>
<dbReference type="GO" id="GO:0009898">
    <property type="term" value="C:cytoplasmic side of plasma membrane"/>
    <property type="evidence" value="ECO:0007669"/>
    <property type="project" value="TreeGrafter"/>
</dbReference>
<dbReference type="InterPro" id="IPR016161">
    <property type="entry name" value="Ald_DH/histidinol_DH"/>
</dbReference>
<dbReference type="InterPro" id="IPR024082">
    <property type="entry name" value="PRODH_PutA_dom_II"/>
</dbReference>
<keyword evidence="5" id="KW-0274">FAD</keyword>
<comment type="pathway">
    <text evidence="1 5">Amino-acid degradation; L-proline degradation into L-glutamate; L-glutamate from L-proline: step 2/2.</text>
</comment>
<dbReference type="InterPro" id="IPR050485">
    <property type="entry name" value="Proline_metab_enzyme"/>
</dbReference>
<dbReference type="InterPro" id="IPR015590">
    <property type="entry name" value="Aldehyde_DH_dom"/>
</dbReference>
<dbReference type="InterPro" id="IPR029041">
    <property type="entry name" value="FAD-linked_oxidoreductase-like"/>
</dbReference>
<dbReference type="EC" id="1.2.1.88" evidence="5"/>
<dbReference type="GO" id="GO:0010133">
    <property type="term" value="P:L-proline catabolic process to L-glutamate"/>
    <property type="evidence" value="ECO:0007669"/>
    <property type="project" value="UniProtKB-UniRule"/>
</dbReference>
<dbReference type="InterPro" id="IPR016163">
    <property type="entry name" value="Ald_DH_C"/>
</dbReference>
<keyword evidence="12" id="KW-1185">Reference proteome</keyword>
<feature type="domain" description="Proline dehydrogenase PutA" evidence="10">
    <location>
        <begin position="57"/>
        <end position="163"/>
    </location>
</feature>
<dbReference type="InterPro" id="IPR016162">
    <property type="entry name" value="Ald_DH_N"/>
</dbReference>
<feature type="active site" evidence="6">
    <location>
        <position position="820"/>
    </location>
</feature>
<reference evidence="11 12" key="1">
    <citation type="submission" date="2020-08" db="EMBL/GenBank/DDBJ databases">
        <title>Aquariorum lacteus gen. nov., sp. nov., a new member of the family Comamonadaceae, isolated from freshwater aquarium.</title>
        <authorList>
            <person name="Chun S.-J."/>
        </authorList>
    </citation>
    <scope>NUCLEOTIDE SEQUENCE [LARGE SCALE GENOMIC DNA]</scope>
    <source>
        <strain evidence="11 12">SJAQ100</strain>
    </source>
</reference>
<gene>
    <name evidence="11" type="primary">putA</name>
    <name evidence="11" type="ORF">H4F90_13380</name>
</gene>
<dbReference type="UniPathway" id="UPA00261">
    <property type="reaction ID" value="UER00373"/>
</dbReference>
<keyword evidence="5" id="KW-0642">Proline metabolism</keyword>
<dbReference type="InterPro" id="IPR016160">
    <property type="entry name" value="Ald_DH_CS_CYS"/>
</dbReference>
<dbReference type="Gene3D" id="3.40.309.10">
    <property type="entry name" value="Aldehyde Dehydrogenase, Chain A, domain 2"/>
    <property type="match status" value="1"/>
</dbReference>
<comment type="caution">
    <text evidence="11">The sequence shown here is derived from an EMBL/GenBank/DDBJ whole genome shotgun (WGS) entry which is preliminary data.</text>
</comment>
<dbReference type="Pfam" id="PF00171">
    <property type="entry name" value="Aldedh"/>
    <property type="match status" value="1"/>
</dbReference>
<name>A0A839HU49_9BURK</name>
<feature type="domain" description="Aldehyde dehydrogenase" evidence="8">
    <location>
        <begin position="573"/>
        <end position="1012"/>
    </location>
</feature>
<dbReference type="SUPFAM" id="SSF51730">
    <property type="entry name" value="FAD-linked oxidoreductase"/>
    <property type="match status" value="1"/>
</dbReference>
<keyword evidence="5" id="KW-0238">DNA-binding</keyword>
<dbReference type="RefSeq" id="WP_182665412.1">
    <property type="nucleotide sequence ID" value="NZ_JACIVI010000005.1"/>
</dbReference>
<dbReference type="EMBL" id="JACIVI010000005">
    <property type="protein sequence ID" value="MBB1162971.1"/>
    <property type="molecule type" value="Genomic_DNA"/>
</dbReference>
<keyword evidence="3 5" id="KW-0520">NAD</keyword>
<evidence type="ECO:0000256" key="7">
    <source>
        <dbReference type="SAM" id="MobiDB-lite"/>
    </source>
</evidence>
<dbReference type="PROSITE" id="PS00070">
    <property type="entry name" value="ALDEHYDE_DEHYDR_CYS"/>
    <property type="match status" value="1"/>
</dbReference>
<feature type="region of interest" description="Disordered" evidence="7">
    <location>
        <begin position="501"/>
        <end position="525"/>
    </location>
</feature>
<dbReference type="InterPro" id="IPR002872">
    <property type="entry name" value="Proline_DH_dom"/>
</dbReference>
<dbReference type="Pfam" id="PF14850">
    <property type="entry name" value="Pro_dh-DNA_bdg"/>
    <property type="match status" value="1"/>
</dbReference>
<evidence type="ECO:0000256" key="3">
    <source>
        <dbReference type="ARBA" id="ARBA00023027"/>
    </source>
</evidence>
<dbReference type="InterPro" id="IPR024089">
    <property type="entry name" value="PRODH_PutA_dom_I/II"/>
</dbReference>
<keyword evidence="5" id="KW-0804">Transcription</keyword>
<dbReference type="GO" id="GO:0003842">
    <property type="term" value="F:L-glutamate gamma-semialdehyde dehydrogenase activity"/>
    <property type="evidence" value="ECO:0007669"/>
    <property type="project" value="UniProtKB-UniRule"/>
</dbReference>
<dbReference type="NCBIfam" id="NF008869">
    <property type="entry name" value="PRK11904.1"/>
    <property type="match status" value="1"/>
</dbReference>
<protein>
    <recommendedName>
        <fullName evidence="5">Bifunctional protein PutA</fullName>
    </recommendedName>
    <domain>
        <recommendedName>
            <fullName evidence="5">Proline dehydrogenase</fullName>
            <ecNumber evidence="5">1.5.5.2</ecNumber>
        </recommendedName>
        <alternativeName>
            <fullName evidence="5">Proline oxidase</fullName>
        </alternativeName>
    </domain>
    <domain>
        <recommendedName>
            <fullName evidence="5">Delta-1-pyrroline-5-carboxylate dehydrogenase</fullName>
            <shortName evidence="5">P5C dehydrogenase</shortName>
            <ecNumber evidence="5">1.2.1.88</ecNumber>
        </recommendedName>
        <alternativeName>
            <fullName evidence="5">L-glutamate gamma-semialdehyde dehydrogenase</fullName>
        </alternativeName>
    </domain>
</protein>
<keyword evidence="5" id="KW-0285">Flavoprotein</keyword>
<sequence>MPALPPDRLPHPQRDAATAREALVARLGPLPDREALRARARGWIETLRAAPPAPWAVETLLREFPLSRPEGQALMRLAEALLRVPDAATALALTADQLGHADFAAPAGHAAPALARLGAQALQLAQALLPDGEPAGAPLWRRLGGAGVVAAALRGVQLLGRQFVLGRTLDEALVEAARLRRSQPPGAPPLRFSFDMLGEGARGEADAQHHAQAYQAAARRLAEGTTRGPGGAAGRDSLSVKLSALHPRFEALQGTRVVGELVDRLRPLLDTVATAGLGLTIDAEESERLEGQLGVLEGLIDHAARRHPGWDGLGLAVQAYQTRVLATVDTLAELACRAPVPGGLALNVRLVKGAYWDAEIGRAQALGLAEFPVWARKADTDLAYLAAARALIGHAPRLRPQFATHNALSLAAVAALAADAGLAPAELELQRLHGMGEALHRLRQAEPDAPPLRVYAPVGGHRELLAYLVRRLLENGANAAFVHQLGDPAVPLDVLLRLPDDIAPAEDPQPPPVRGPALLQDLGPTPRRNARGLDLAVAAEFAPLLARFEQAHAPQADGRPTLPPAPADTPWAAADTALATLHAAQPAWDAVPVARRAAVLDALADALEADPAPWCALLVAEARKTWPDALAEWRETIDFARHYAVSARQLFAPRALPVPSGEQNTLRLHGRGVWLCISPWNFPLAIFAGQLLAALVAGNTVAAKPAEATPRIAQALVDTLHRVLRAQGLPTAVVHLLPGPGPRLGAALAADARVAGVAFTGSTATAKALQRTLAARPGPIVPLIAETGGVNAMIVDSTALPEQVIDAVLHSSFRSAGQRCSALRLLCLQAETAEPLLAQLEDAMRSLRLGAPEDPATDVGPVIDARAAARLAEQAARLDALGPCRLRLPRPAGSPPELVAPGLWALRRVADLQEEIFGPLLAVTRWGPGTEAPDLDALLDQIQALGWGLTLGLQSRIDGRAAHLAQRLRIGNVYVNRPMTGAVVGMQPFGGEGLSGTGPKAGGPYTLLRYASERVLTVNRAAAGGDLGLLAGGWARHTAGHAPPDP</sequence>
<dbReference type="PANTHER" id="PTHR42862">
    <property type="entry name" value="DELTA-1-PYRROLINE-5-CARBOXYLATE DEHYDROGENASE 1, ISOFORM A-RELATED"/>
    <property type="match status" value="1"/>
</dbReference>
<evidence type="ECO:0000256" key="4">
    <source>
        <dbReference type="ARBA" id="ARBA00048142"/>
    </source>
</evidence>
<keyword evidence="5" id="KW-0678">Repressor</keyword>
<proteinExistence type="inferred from homology"/>
<comment type="pathway">
    <text evidence="5">Amino-acid degradation; L-proline degradation into L-glutamate; L-glutamate from L-proline: step 1/2.</text>
</comment>
<comment type="cofactor">
    <cofactor evidence="5">
        <name>FAD</name>
        <dbReference type="ChEBI" id="CHEBI:57692"/>
    </cofactor>
</comment>
<comment type="similarity">
    <text evidence="5">In the N-terminal section; belongs to the proline dehydrogenase family.</text>
</comment>
<evidence type="ECO:0000259" key="10">
    <source>
        <dbReference type="Pfam" id="PF14850"/>
    </source>
</evidence>
<dbReference type="Gene3D" id="1.20.5.460">
    <property type="entry name" value="Single helix bin"/>
    <property type="match status" value="1"/>
</dbReference>
<evidence type="ECO:0000313" key="11">
    <source>
        <dbReference type="EMBL" id="MBB1162971.1"/>
    </source>
</evidence>
<dbReference type="InterPro" id="IPR025703">
    <property type="entry name" value="Bifunct_PutA"/>
</dbReference>
<dbReference type="GO" id="GO:0004657">
    <property type="term" value="F:proline dehydrogenase activity"/>
    <property type="evidence" value="ECO:0007669"/>
    <property type="project" value="UniProtKB-UniRule"/>
</dbReference>
<dbReference type="Proteomes" id="UP000586093">
    <property type="component" value="Unassembled WGS sequence"/>
</dbReference>
<keyword evidence="2 5" id="KW-0560">Oxidoreductase</keyword>
<keyword evidence="5" id="KW-0805">Transcription regulation</keyword>
<evidence type="ECO:0000313" key="12">
    <source>
        <dbReference type="Proteomes" id="UP000586093"/>
    </source>
</evidence>
<comment type="function">
    <text evidence="5">Oxidizes proline to glutamate for use as a carbon and nitrogen source.</text>
</comment>
<organism evidence="11 12">
    <name type="scientific">Aquariibacter albus</name>
    <dbReference type="NCBI Taxonomy" id="2759899"/>
    <lineage>
        <taxon>Bacteria</taxon>
        <taxon>Pseudomonadati</taxon>
        <taxon>Pseudomonadota</taxon>
        <taxon>Betaproteobacteria</taxon>
        <taxon>Burkholderiales</taxon>
        <taxon>Sphaerotilaceae</taxon>
        <taxon>Aquariibacter</taxon>
    </lineage>
</organism>
<dbReference type="EC" id="1.5.5.2" evidence="5"/>